<dbReference type="Gene3D" id="1.20.1640.10">
    <property type="entry name" value="Multidrug efflux transporter AcrB transmembrane domain"/>
    <property type="match status" value="2"/>
</dbReference>
<dbReference type="Pfam" id="PF03176">
    <property type="entry name" value="MMPL"/>
    <property type="match status" value="3"/>
</dbReference>
<evidence type="ECO:0000313" key="10">
    <source>
        <dbReference type="EMBL" id="QOR69067.1"/>
    </source>
</evidence>
<dbReference type="InterPro" id="IPR004869">
    <property type="entry name" value="MMPL_dom"/>
</dbReference>
<evidence type="ECO:0000256" key="5">
    <source>
        <dbReference type="ARBA" id="ARBA00022989"/>
    </source>
</evidence>
<proteinExistence type="inferred from homology"/>
<feature type="transmembrane region" description="Helical" evidence="8">
    <location>
        <begin position="751"/>
        <end position="776"/>
    </location>
</feature>
<dbReference type="Proteomes" id="UP000593758">
    <property type="component" value="Chromosome"/>
</dbReference>
<evidence type="ECO:0000259" key="9">
    <source>
        <dbReference type="Pfam" id="PF03176"/>
    </source>
</evidence>
<comment type="subcellular location">
    <subcellularLocation>
        <location evidence="1">Cell membrane</location>
        <topology evidence="1">Multi-pass membrane protein</topology>
    </subcellularLocation>
</comment>
<feature type="transmembrane region" description="Helical" evidence="8">
    <location>
        <begin position="391"/>
        <end position="412"/>
    </location>
</feature>
<feature type="transmembrane region" description="Helical" evidence="8">
    <location>
        <begin position="285"/>
        <end position="305"/>
    </location>
</feature>
<accession>A0A7M1SPD5</accession>
<evidence type="ECO:0000256" key="3">
    <source>
        <dbReference type="ARBA" id="ARBA00022475"/>
    </source>
</evidence>
<dbReference type="KEGG" id="halt:IM660_09945"/>
<evidence type="ECO:0000256" key="1">
    <source>
        <dbReference type="ARBA" id="ARBA00004651"/>
    </source>
</evidence>
<keyword evidence="5 8" id="KW-1133">Transmembrane helix</keyword>
<feature type="compositionally biased region" description="Basic residues" evidence="7">
    <location>
        <begin position="1"/>
        <end position="12"/>
    </location>
</feature>
<evidence type="ECO:0000256" key="4">
    <source>
        <dbReference type="ARBA" id="ARBA00022692"/>
    </source>
</evidence>
<feature type="domain" description="Membrane transport protein MMPL" evidence="9">
    <location>
        <begin position="89"/>
        <end position="325"/>
    </location>
</feature>
<feature type="transmembrane region" description="Helical" evidence="8">
    <location>
        <begin position="723"/>
        <end position="745"/>
    </location>
</feature>
<feature type="transmembrane region" description="Helical" evidence="8">
    <location>
        <begin position="261"/>
        <end position="279"/>
    </location>
</feature>
<name>A0A7M1SPD5_9MICO</name>
<evidence type="ECO:0000256" key="8">
    <source>
        <dbReference type="SAM" id="Phobius"/>
    </source>
</evidence>
<dbReference type="PANTHER" id="PTHR33406">
    <property type="entry name" value="MEMBRANE PROTEIN MJ1562-RELATED"/>
    <property type="match status" value="1"/>
</dbReference>
<evidence type="ECO:0000313" key="11">
    <source>
        <dbReference type="Proteomes" id="UP000593758"/>
    </source>
</evidence>
<evidence type="ECO:0000256" key="6">
    <source>
        <dbReference type="ARBA" id="ARBA00023136"/>
    </source>
</evidence>
<evidence type="ECO:0000256" key="7">
    <source>
        <dbReference type="SAM" id="MobiDB-lite"/>
    </source>
</evidence>
<feature type="domain" description="Membrane transport protein MMPL" evidence="9">
    <location>
        <begin position="542"/>
        <end position="785"/>
    </location>
</feature>
<feature type="transmembrane region" description="Helical" evidence="8">
    <location>
        <begin position="599"/>
        <end position="621"/>
    </location>
</feature>
<dbReference type="AlphaFoldDB" id="A0A7M1SPD5"/>
<comment type="similarity">
    <text evidence="2">Belongs to the resistance-nodulation-cell division (RND) (TC 2.A.6) family. MmpL subfamily.</text>
</comment>
<feature type="transmembrane region" description="Helical" evidence="8">
    <location>
        <begin position="633"/>
        <end position="651"/>
    </location>
</feature>
<dbReference type="InterPro" id="IPR050545">
    <property type="entry name" value="Mycobact_MmpL"/>
</dbReference>
<evidence type="ECO:0000256" key="2">
    <source>
        <dbReference type="ARBA" id="ARBA00010157"/>
    </source>
</evidence>
<feature type="domain" description="Membrane transport protein MMPL" evidence="9">
    <location>
        <begin position="332"/>
        <end position="420"/>
    </location>
</feature>
<keyword evidence="3" id="KW-1003">Cell membrane</keyword>
<feature type="transmembrane region" description="Helical" evidence="8">
    <location>
        <begin position="671"/>
        <end position="693"/>
    </location>
</feature>
<keyword evidence="4 8" id="KW-0812">Transmembrane</keyword>
<dbReference type="EMBL" id="CP063169">
    <property type="protein sequence ID" value="QOR69067.1"/>
    <property type="molecule type" value="Genomic_DNA"/>
</dbReference>
<keyword evidence="6 8" id="KW-0472">Membrane</keyword>
<dbReference type="SUPFAM" id="SSF82866">
    <property type="entry name" value="Multidrug efflux transporter AcrB transmembrane domain"/>
    <property type="match status" value="2"/>
</dbReference>
<keyword evidence="11" id="KW-1185">Reference proteome</keyword>
<organism evidence="10 11">
    <name type="scientific">Ruania alkalisoli</name>
    <dbReference type="NCBI Taxonomy" id="2779775"/>
    <lineage>
        <taxon>Bacteria</taxon>
        <taxon>Bacillati</taxon>
        <taxon>Actinomycetota</taxon>
        <taxon>Actinomycetes</taxon>
        <taxon>Micrococcales</taxon>
        <taxon>Ruaniaceae</taxon>
        <taxon>Ruania</taxon>
    </lineage>
</organism>
<reference evidence="10 11" key="1">
    <citation type="submission" date="2020-10" db="EMBL/GenBank/DDBJ databases">
        <title>Haloactinobacterium sp. RN3S43, a bacterium isolated from saline soil.</title>
        <authorList>
            <person name="Sun J.-Q."/>
        </authorList>
    </citation>
    <scope>NUCLEOTIDE SEQUENCE [LARGE SCALE GENOMIC DNA]</scope>
    <source>
        <strain evidence="10 11">RN3S43</strain>
    </source>
</reference>
<feature type="transmembrane region" description="Helical" evidence="8">
    <location>
        <begin position="361"/>
        <end position="379"/>
    </location>
</feature>
<feature type="transmembrane region" description="Helical" evidence="8">
    <location>
        <begin position="458"/>
        <end position="480"/>
    </location>
</feature>
<sequence>MPAGPRSRRSRLPRTDPHARAYAPVPGPPACDDVHVFDRLGALTAHAPRRIVAVWVVLVALAATLALTGFGAGGLFERLHSGEPRVPGSESQEARTIIEDASDQGASVTAVMDGVDLDSPETLAEASRAAARLHSVLLADDRVDAVIDPFIVPGGPQSEAAAALRAEDGAGFIVTVELAPTLDADAEATAHDDVLAELRTFAEDIDAEAQLTSGTLITDAIIHQMEEDLTTGEMVALPISLLIMVVVFGGFLAAGMPLAGALASIAGGLAVLWGFSALIDLESVVVNVVTVLGLGLSIDYGLLIVSRFREEIRRAVDEEEAQLAATGPIPTGRVRRERRKGRGDAAVIRATRRTLTTAGRTVTFSAITVAVAVAGLLLLRPDILRSLGAAGVSVVALAVLSALTLVPALLAWRGRRMLRPSALSRIPGVRSVLGRFGETAPTSGLFSALAGRVQRHPWWVMLGTAAVLMLLASPLLGLQLRNSTVEMLPPGTEQRGVIDTLDEQYPALADAPVQVLAESGGAQTLSDEIADVAGVERLDPPQSLDEDYEVLGVHLADSVDPGGSAAEGVVDEIRQLRESSEATYWVFGQAANQIDFTEALIAGIPLAAGVVVLATFILLFAMTGSVLVPAKALVVNLLSLAASVGVTTWVFQEGNLSGLLGFEPVGGLESYVVAVVVAFGFGLAMDYEVFLIARIKEFYDAGPGGREGNDAAVRDGLQQSGRIITSAAAVIVVVFAGFVSGELVVIKQAGFALAVTVIIDATLVRMLLVPATMTLLGHRNWWAPRPLRALHRRIAITH</sequence>
<feature type="transmembrane region" description="Helical" evidence="8">
    <location>
        <begin position="52"/>
        <end position="76"/>
    </location>
</feature>
<gene>
    <name evidence="10" type="ORF">IM660_09945</name>
</gene>
<feature type="transmembrane region" description="Helical" evidence="8">
    <location>
        <begin position="235"/>
        <end position="254"/>
    </location>
</feature>
<dbReference type="PANTHER" id="PTHR33406:SF11">
    <property type="entry name" value="MEMBRANE PROTEIN SCO6666-RELATED"/>
    <property type="match status" value="1"/>
</dbReference>
<dbReference type="GO" id="GO:0005886">
    <property type="term" value="C:plasma membrane"/>
    <property type="evidence" value="ECO:0007669"/>
    <property type="project" value="UniProtKB-SubCell"/>
</dbReference>
<protein>
    <submittedName>
        <fullName evidence="10">MMPL family transporter</fullName>
    </submittedName>
</protein>
<feature type="region of interest" description="Disordered" evidence="7">
    <location>
        <begin position="1"/>
        <end position="27"/>
    </location>
</feature>